<proteinExistence type="predicted"/>
<dbReference type="Proteomes" id="UP000236547">
    <property type="component" value="Unassembled WGS sequence"/>
</dbReference>
<sequence>MVYHVSKKYLLKKGLEPFILTLFWLLLAYLTSLIISVDINEQLIITIKNSSVILFLTTLLITIVRIYFLTNTVLVIDKNGVVYRVREKALKFSWADLSRVRVYKSKRKIISLELFPHNKKLTVYFLDGLDDLVGDIERNRKNSNYILSEFIDVKT</sequence>
<comment type="caution">
    <text evidence="2">The sequence shown here is derived from an EMBL/GenBank/DDBJ whole genome shotgun (WGS) entry which is preliminary data.</text>
</comment>
<feature type="transmembrane region" description="Helical" evidence="1">
    <location>
        <begin position="51"/>
        <end position="69"/>
    </location>
</feature>
<gene>
    <name evidence="2" type="ORF">C1O25_21920</name>
</gene>
<evidence type="ECO:0000313" key="2">
    <source>
        <dbReference type="EMBL" id="PNH96136.1"/>
    </source>
</evidence>
<feature type="transmembrane region" description="Helical" evidence="1">
    <location>
        <begin position="18"/>
        <end position="39"/>
    </location>
</feature>
<organism evidence="2 3">
    <name type="scientific">Vibrio diazotrophicus</name>
    <dbReference type="NCBI Taxonomy" id="685"/>
    <lineage>
        <taxon>Bacteria</taxon>
        <taxon>Pseudomonadati</taxon>
        <taxon>Pseudomonadota</taxon>
        <taxon>Gammaproteobacteria</taxon>
        <taxon>Vibrionales</taxon>
        <taxon>Vibrionaceae</taxon>
        <taxon>Vibrio</taxon>
    </lineage>
</organism>
<accession>A0ABX4W3Z2</accession>
<dbReference type="EMBL" id="POSM01000058">
    <property type="protein sequence ID" value="PNH96136.1"/>
    <property type="molecule type" value="Genomic_DNA"/>
</dbReference>
<keyword evidence="3" id="KW-1185">Reference proteome</keyword>
<keyword evidence="1" id="KW-0812">Transmembrane</keyword>
<evidence type="ECO:0000313" key="3">
    <source>
        <dbReference type="Proteomes" id="UP000236547"/>
    </source>
</evidence>
<reference evidence="2 3" key="1">
    <citation type="submission" date="2018-01" db="EMBL/GenBank/DDBJ databases">
        <title>Draft genome sequences of six Vibrio diazotrophicus strains isolated from deep-sea sediments of the Baltic Sea.</title>
        <authorList>
            <person name="Castillo D."/>
            <person name="Vandieken V."/>
            <person name="Chiang O."/>
            <person name="Middelboe M."/>
        </authorList>
    </citation>
    <scope>NUCLEOTIDE SEQUENCE [LARGE SCALE GENOMIC DNA]</scope>
    <source>
        <strain evidence="2 3">65.10M</strain>
    </source>
</reference>
<protein>
    <recommendedName>
        <fullName evidence="4">PH domain-containing protein</fullName>
    </recommendedName>
</protein>
<keyword evidence="1" id="KW-1133">Transmembrane helix</keyword>
<dbReference type="RefSeq" id="WP_102969788.1">
    <property type="nucleotide sequence ID" value="NZ_POSM01000058.1"/>
</dbReference>
<evidence type="ECO:0008006" key="4">
    <source>
        <dbReference type="Google" id="ProtNLM"/>
    </source>
</evidence>
<name>A0ABX4W3Z2_VIBDI</name>
<evidence type="ECO:0000256" key="1">
    <source>
        <dbReference type="SAM" id="Phobius"/>
    </source>
</evidence>
<keyword evidence="1" id="KW-0472">Membrane</keyword>